<reference evidence="5" key="1">
    <citation type="journal article" date="2022" name="IScience">
        <title>Evolution of zygomycete secretomes and the origins of terrestrial fungal ecologies.</title>
        <authorList>
            <person name="Chang Y."/>
            <person name="Wang Y."/>
            <person name="Mondo S."/>
            <person name="Ahrendt S."/>
            <person name="Andreopoulos W."/>
            <person name="Barry K."/>
            <person name="Beard J."/>
            <person name="Benny G.L."/>
            <person name="Blankenship S."/>
            <person name="Bonito G."/>
            <person name="Cuomo C."/>
            <person name="Desiro A."/>
            <person name="Gervers K.A."/>
            <person name="Hundley H."/>
            <person name="Kuo A."/>
            <person name="LaButti K."/>
            <person name="Lang B.F."/>
            <person name="Lipzen A."/>
            <person name="O'Donnell K."/>
            <person name="Pangilinan J."/>
            <person name="Reynolds N."/>
            <person name="Sandor L."/>
            <person name="Smith M.E."/>
            <person name="Tsang A."/>
            <person name="Grigoriev I.V."/>
            <person name="Stajich J.E."/>
            <person name="Spatafora J.W."/>
        </authorList>
    </citation>
    <scope>NUCLEOTIDE SEQUENCE</scope>
    <source>
        <strain evidence="5">RSA 2281</strain>
    </source>
</reference>
<dbReference type="Pfam" id="PF03372">
    <property type="entry name" value="Exo_endo_phos"/>
    <property type="match status" value="1"/>
</dbReference>
<feature type="transmembrane region" description="Helical" evidence="3">
    <location>
        <begin position="108"/>
        <end position="130"/>
    </location>
</feature>
<keyword evidence="3" id="KW-0812">Transmembrane</keyword>
<keyword evidence="5" id="KW-0540">Nuclease</keyword>
<feature type="region of interest" description="Disordered" evidence="2">
    <location>
        <begin position="81"/>
        <end position="101"/>
    </location>
</feature>
<dbReference type="SUPFAM" id="SSF56219">
    <property type="entry name" value="DNase I-like"/>
    <property type="match status" value="1"/>
</dbReference>
<comment type="caution">
    <text evidence="5">The sequence shown here is derived from an EMBL/GenBank/DDBJ whole genome shotgun (WGS) entry which is preliminary data.</text>
</comment>
<dbReference type="PANTHER" id="PTHR16320">
    <property type="entry name" value="SPHINGOMYELINASE FAMILY MEMBER"/>
    <property type="match status" value="1"/>
</dbReference>
<gene>
    <name evidence="5" type="ORF">BDA99DRAFT_495362</name>
</gene>
<dbReference type="InterPro" id="IPR036691">
    <property type="entry name" value="Endo/exonu/phosph_ase_sf"/>
</dbReference>
<keyword evidence="5" id="KW-0255">Endonuclease</keyword>
<dbReference type="AlphaFoldDB" id="A0AAD5KBB7"/>
<dbReference type="GO" id="GO:0004767">
    <property type="term" value="F:sphingomyelin phosphodiesterase activity"/>
    <property type="evidence" value="ECO:0007669"/>
    <property type="project" value="InterPro"/>
</dbReference>
<evidence type="ECO:0000259" key="4">
    <source>
        <dbReference type="Pfam" id="PF03372"/>
    </source>
</evidence>
<dbReference type="PANTHER" id="PTHR16320:SF1">
    <property type="entry name" value="SPHINGOMYELINASE DDB_G0288017"/>
    <property type="match status" value="1"/>
</dbReference>
<evidence type="ECO:0000256" key="2">
    <source>
        <dbReference type="SAM" id="MobiDB-lite"/>
    </source>
</evidence>
<name>A0AAD5KBB7_9FUNG</name>
<feature type="compositionally biased region" description="Low complexity" evidence="2">
    <location>
        <begin position="81"/>
        <end position="97"/>
    </location>
</feature>
<dbReference type="Proteomes" id="UP001209540">
    <property type="component" value="Unassembled WGS sequence"/>
</dbReference>
<sequence length="496" mass="56870">MPPQRHDYHDEEEEEELLYDMNKLDHPVGGGIRHHSEDDDEFIYNQDDAPLLTDDDHTGSTRASKRGGWFTTLRQKIPNFRLSSPSSSIQKQSSSRQRPPRKCCCCRLSLCLIITALMTVAFFIWSLFYFSPATLPEPTVPDKSTNTDARFLTLNIFMRPPGVKNNKSDYKEQRLDYIIKYILPHYDVITIQEAFAFANRRIDTLQVAARELGFNYQVASPRHYPWQLAADGGLLLLSRFPIATSNVLEFPRGLHSDWLSKKGTLHALIELNEHRSVHLYTTHTQASYDSNGQLNQDDTDMRLSQFALVHQFISDTAREDGSPIMIMGDLNVDASKHDLPKTAHAVHSSDAYIKMVQILNGTGLPDGTYKDSWHIDTMKDVVYEQFGYHPVTFGNIITTNTTSSQREGEEKKEEEEEEGIIPAETVLTHWDQQTTVQSIDRIFWADRFSKTITVNNITIEKFLIADNDQLTEEERKDIEFTQISDHYGMSCRVELI</sequence>
<feature type="region of interest" description="Disordered" evidence="2">
    <location>
        <begin position="399"/>
        <end position="418"/>
    </location>
</feature>
<protein>
    <submittedName>
        <fullName evidence="5">Endonuclease/exonuclease/phosphatase</fullName>
    </submittedName>
</protein>
<evidence type="ECO:0000313" key="5">
    <source>
        <dbReference type="EMBL" id="KAI9277286.1"/>
    </source>
</evidence>
<organism evidence="5 6">
    <name type="scientific">Phascolomyces articulosus</name>
    <dbReference type="NCBI Taxonomy" id="60185"/>
    <lineage>
        <taxon>Eukaryota</taxon>
        <taxon>Fungi</taxon>
        <taxon>Fungi incertae sedis</taxon>
        <taxon>Mucoromycota</taxon>
        <taxon>Mucoromycotina</taxon>
        <taxon>Mucoromycetes</taxon>
        <taxon>Mucorales</taxon>
        <taxon>Lichtheimiaceae</taxon>
        <taxon>Phascolomyces</taxon>
    </lineage>
</organism>
<dbReference type="EMBL" id="JAIXMP010000002">
    <property type="protein sequence ID" value="KAI9277286.1"/>
    <property type="molecule type" value="Genomic_DNA"/>
</dbReference>
<proteinExistence type="inferred from homology"/>
<reference evidence="5" key="2">
    <citation type="submission" date="2023-02" db="EMBL/GenBank/DDBJ databases">
        <authorList>
            <consortium name="DOE Joint Genome Institute"/>
            <person name="Mondo S.J."/>
            <person name="Chang Y."/>
            <person name="Wang Y."/>
            <person name="Ahrendt S."/>
            <person name="Andreopoulos W."/>
            <person name="Barry K."/>
            <person name="Beard J."/>
            <person name="Benny G.L."/>
            <person name="Blankenship S."/>
            <person name="Bonito G."/>
            <person name="Cuomo C."/>
            <person name="Desiro A."/>
            <person name="Gervers K.A."/>
            <person name="Hundley H."/>
            <person name="Kuo A."/>
            <person name="LaButti K."/>
            <person name="Lang B.F."/>
            <person name="Lipzen A."/>
            <person name="O'Donnell K."/>
            <person name="Pangilinan J."/>
            <person name="Reynolds N."/>
            <person name="Sandor L."/>
            <person name="Smith M.W."/>
            <person name="Tsang A."/>
            <person name="Grigoriev I.V."/>
            <person name="Stajich J.E."/>
            <person name="Spatafora J.W."/>
        </authorList>
    </citation>
    <scope>NUCLEOTIDE SEQUENCE</scope>
    <source>
        <strain evidence="5">RSA 2281</strain>
    </source>
</reference>
<keyword evidence="3" id="KW-1133">Transmembrane helix</keyword>
<evidence type="ECO:0000256" key="1">
    <source>
        <dbReference type="ARBA" id="ARBA00006335"/>
    </source>
</evidence>
<dbReference type="InterPro" id="IPR038772">
    <property type="entry name" value="Sph/SMPD2-like"/>
</dbReference>
<evidence type="ECO:0000313" key="6">
    <source>
        <dbReference type="Proteomes" id="UP001209540"/>
    </source>
</evidence>
<evidence type="ECO:0000256" key="3">
    <source>
        <dbReference type="SAM" id="Phobius"/>
    </source>
</evidence>
<dbReference type="GO" id="GO:0004519">
    <property type="term" value="F:endonuclease activity"/>
    <property type="evidence" value="ECO:0007669"/>
    <property type="project" value="UniProtKB-KW"/>
</dbReference>
<accession>A0AAD5KBB7</accession>
<dbReference type="Gene3D" id="3.60.10.10">
    <property type="entry name" value="Endonuclease/exonuclease/phosphatase"/>
    <property type="match status" value="1"/>
</dbReference>
<dbReference type="InterPro" id="IPR005135">
    <property type="entry name" value="Endo/exonuclease/phosphatase"/>
</dbReference>
<dbReference type="GO" id="GO:0005737">
    <property type="term" value="C:cytoplasm"/>
    <property type="evidence" value="ECO:0007669"/>
    <property type="project" value="TreeGrafter"/>
</dbReference>
<comment type="similarity">
    <text evidence="1">Belongs to the neutral sphingomyelinase family.</text>
</comment>
<keyword evidence="3" id="KW-0472">Membrane</keyword>
<keyword evidence="6" id="KW-1185">Reference proteome</keyword>
<feature type="domain" description="Endonuclease/exonuclease/phosphatase" evidence="4">
    <location>
        <begin position="152"/>
        <end position="446"/>
    </location>
</feature>
<keyword evidence="5" id="KW-0378">Hydrolase</keyword>